<keyword evidence="2" id="KW-0119">Carbohydrate metabolism</keyword>
<dbReference type="PANTHER" id="PTHR34002">
    <property type="entry name" value="BLR1656 PROTEIN"/>
    <property type="match status" value="1"/>
</dbReference>
<dbReference type="InterPro" id="IPR002594">
    <property type="entry name" value="GH12"/>
</dbReference>
<dbReference type="GO" id="GO:0008810">
    <property type="term" value="F:cellulase activity"/>
    <property type="evidence" value="ECO:0007669"/>
    <property type="project" value="InterPro"/>
</dbReference>
<accession>A0A939P8J2</accession>
<evidence type="ECO:0000313" key="4">
    <source>
        <dbReference type="Proteomes" id="UP000669179"/>
    </source>
</evidence>
<dbReference type="Pfam" id="PF01670">
    <property type="entry name" value="Glyco_hydro_12"/>
    <property type="match status" value="1"/>
</dbReference>
<comment type="similarity">
    <text evidence="1 2">Belongs to the glycosyl hydrolase 12 (cellulase H) family.</text>
</comment>
<keyword evidence="2" id="KW-0326">Glycosidase</keyword>
<dbReference type="AlphaFoldDB" id="A0A939P8J2"/>
<reference evidence="3" key="1">
    <citation type="submission" date="2021-03" db="EMBL/GenBank/DDBJ databases">
        <authorList>
            <person name="Kanchanasin P."/>
            <person name="Saeng-In P."/>
            <person name="Phongsopitanun W."/>
            <person name="Yuki M."/>
            <person name="Kudo T."/>
            <person name="Ohkuma M."/>
            <person name="Tanasupawat S."/>
        </authorList>
    </citation>
    <scope>NUCLEOTIDE SEQUENCE</scope>
    <source>
        <strain evidence="3">GKU 128</strain>
    </source>
</reference>
<dbReference type="PANTHER" id="PTHR34002:SF9">
    <property type="entry name" value="XYLOGLUCAN-SPECIFIC ENDO-BETA-1,4-GLUCANASE A"/>
    <property type="match status" value="1"/>
</dbReference>
<keyword evidence="4" id="KW-1185">Reference proteome</keyword>
<dbReference type="Gene3D" id="2.60.120.180">
    <property type="match status" value="1"/>
</dbReference>
<dbReference type="SUPFAM" id="SSF49899">
    <property type="entry name" value="Concanavalin A-like lectins/glucanases"/>
    <property type="match status" value="1"/>
</dbReference>
<evidence type="ECO:0000256" key="1">
    <source>
        <dbReference type="ARBA" id="ARBA00005519"/>
    </source>
</evidence>
<keyword evidence="2" id="KW-0624">Polysaccharide degradation</keyword>
<sequence length="79" mass="8483">MGGRSWEVWQGNNGGNDVVSYVAPSAIGGWSVNVKDFINDVDGRTRVDGSWYLTSVQAGFEPWQGGEGLAVNSFSTDVQ</sequence>
<dbReference type="EMBL" id="JAGEOJ010000004">
    <property type="protein sequence ID" value="MBO2447785.1"/>
    <property type="molecule type" value="Genomic_DNA"/>
</dbReference>
<protein>
    <submittedName>
        <fullName evidence="3">Uncharacterized protein</fullName>
    </submittedName>
</protein>
<dbReference type="Proteomes" id="UP000669179">
    <property type="component" value="Unassembled WGS sequence"/>
</dbReference>
<organism evidence="3 4">
    <name type="scientific">Actinomadura barringtoniae</name>
    <dbReference type="NCBI Taxonomy" id="1427535"/>
    <lineage>
        <taxon>Bacteria</taxon>
        <taxon>Bacillati</taxon>
        <taxon>Actinomycetota</taxon>
        <taxon>Actinomycetes</taxon>
        <taxon>Streptosporangiales</taxon>
        <taxon>Thermomonosporaceae</taxon>
        <taxon>Actinomadura</taxon>
    </lineage>
</organism>
<gene>
    <name evidence="3" type="ORF">J4573_11845</name>
</gene>
<dbReference type="InterPro" id="IPR013319">
    <property type="entry name" value="GH11/12"/>
</dbReference>
<dbReference type="GO" id="GO:0000272">
    <property type="term" value="P:polysaccharide catabolic process"/>
    <property type="evidence" value="ECO:0007669"/>
    <property type="project" value="UniProtKB-KW"/>
</dbReference>
<evidence type="ECO:0000313" key="3">
    <source>
        <dbReference type="EMBL" id="MBO2447785.1"/>
    </source>
</evidence>
<comment type="caution">
    <text evidence="3">The sequence shown here is derived from an EMBL/GenBank/DDBJ whole genome shotgun (WGS) entry which is preliminary data.</text>
</comment>
<dbReference type="InterPro" id="IPR013320">
    <property type="entry name" value="ConA-like_dom_sf"/>
</dbReference>
<keyword evidence="2" id="KW-0378">Hydrolase</keyword>
<proteinExistence type="inferred from homology"/>
<evidence type="ECO:0000256" key="2">
    <source>
        <dbReference type="RuleBase" id="RU361163"/>
    </source>
</evidence>
<name>A0A939P8J2_9ACTN</name>